<evidence type="ECO:0000256" key="1">
    <source>
        <dbReference type="SAM" id="MobiDB-lite"/>
    </source>
</evidence>
<name>A0A0D0B563_9AGAM</name>
<organism evidence="2 3">
    <name type="scientific">Suillus luteus UH-Slu-Lm8-n1</name>
    <dbReference type="NCBI Taxonomy" id="930992"/>
    <lineage>
        <taxon>Eukaryota</taxon>
        <taxon>Fungi</taxon>
        <taxon>Dikarya</taxon>
        <taxon>Basidiomycota</taxon>
        <taxon>Agaricomycotina</taxon>
        <taxon>Agaricomycetes</taxon>
        <taxon>Agaricomycetidae</taxon>
        <taxon>Boletales</taxon>
        <taxon>Suillineae</taxon>
        <taxon>Suillaceae</taxon>
        <taxon>Suillus</taxon>
    </lineage>
</organism>
<evidence type="ECO:0000313" key="3">
    <source>
        <dbReference type="Proteomes" id="UP000054485"/>
    </source>
</evidence>
<reference evidence="3" key="2">
    <citation type="submission" date="2015-01" db="EMBL/GenBank/DDBJ databases">
        <title>Evolutionary Origins and Diversification of the Mycorrhizal Mutualists.</title>
        <authorList>
            <consortium name="DOE Joint Genome Institute"/>
            <consortium name="Mycorrhizal Genomics Consortium"/>
            <person name="Kohler A."/>
            <person name="Kuo A."/>
            <person name="Nagy L.G."/>
            <person name="Floudas D."/>
            <person name="Copeland A."/>
            <person name="Barry K.W."/>
            <person name="Cichocki N."/>
            <person name="Veneault-Fourrey C."/>
            <person name="LaButti K."/>
            <person name="Lindquist E.A."/>
            <person name="Lipzen A."/>
            <person name="Lundell T."/>
            <person name="Morin E."/>
            <person name="Murat C."/>
            <person name="Riley R."/>
            <person name="Ohm R."/>
            <person name="Sun H."/>
            <person name="Tunlid A."/>
            <person name="Henrissat B."/>
            <person name="Grigoriev I.V."/>
            <person name="Hibbett D.S."/>
            <person name="Martin F."/>
        </authorList>
    </citation>
    <scope>NUCLEOTIDE SEQUENCE [LARGE SCALE GENOMIC DNA]</scope>
    <source>
        <strain evidence="3">UH-Slu-Lm8-n1</strain>
    </source>
</reference>
<protein>
    <submittedName>
        <fullName evidence="2">Uncharacterized protein</fullName>
    </submittedName>
</protein>
<dbReference type="AlphaFoldDB" id="A0A0D0B563"/>
<keyword evidence="3" id="KW-1185">Reference proteome</keyword>
<feature type="region of interest" description="Disordered" evidence="1">
    <location>
        <begin position="107"/>
        <end position="126"/>
    </location>
</feature>
<feature type="compositionally biased region" description="Polar residues" evidence="1">
    <location>
        <begin position="49"/>
        <end position="68"/>
    </location>
</feature>
<sequence length="126" mass="13929">MAPRPLPRRKNMGSTVSRFLRFLPRTNAVRPGRNDQPLATLPLLRPLSGHTSTQGRSDMNPGENSRQLPTTPSSPSSFTSRIHNVSFWWPVRGGHTQPRIDVPLAQAKERNAAAGATKKDEDIVPD</sequence>
<reference evidence="2 3" key="1">
    <citation type="submission" date="2014-04" db="EMBL/GenBank/DDBJ databases">
        <authorList>
            <consortium name="DOE Joint Genome Institute"/>
            <person name="Kuo A."/>
            <person name="Ruytinx J."/>
            <person name="Rineau F."/>
            <person name="Colpaert J."/>
            <person name="Kohler A."/>
            <person name="Nagy L.G."/>
            <person name="Floudas D."/>
            <person name="Copeland A."/>
            <person name="Barry K.W."/>
            <person name="Cichocki N."/>
            <person name="Veneault-Fourrey C."/>
            <person name="LaButti K."/>
            <person name="Lindquist E.A."/>
            <person name="Lipzen A."/>
            <person name="Lundell T."/>
            <person name="Morin E."/>
            <person name="Murat C."/>
            <person name="Sun H."/>
            <person name="Tunlid A."/>
            <person name="Henrissat B."/>
            <person name="Grigoriev I.V."/>
            <person name="Hibbett D.S."/>
            <person name="Martin F."/>
            <person name="Nordberg H.P."/>
            <person name="Cantor M.N."/>
            <person name="Hua S.X."/>
        </authorList>
    </citation>
    <scope>NUCLEOTIDE SEQUENCE [LARGE SCALE GENOMIC DNA]</scope>
    <source>
        <strain evidence="2 3">UH-Slu-Lm8-n1</strain>
    </source>
</reference>
<dbReference type="HOGENOM" id="CLU_1983046_0_0_1"/>
<gene>
    <name evidence="2" type="ORF">CY34DRAFT_10673</name>
</gene>
<proteinExistence type="predicted"/>
<dbReference type="EMBL" id="KN835180">
    <property type="protein sequence ID" value="KIK44994.1"/>
    <property type="molecule type" value="Genomic_DNA"/>
</dbReference>
<dbReference type="InParanoid" id="A0A0D0B563"/>
<feature type="compositionally biased region" description="Low complexity" evidence="1">
    <location>
        <begin position="69"/>
        <end position="79"/>
    </location>
</feature>
<evidence type="ECO:0000313" key="2">
    <source>
        <dbReference type="EMBL" id="KIK44994.1"/>
    </source>
</evidence>
<dbReference type="Proteomes" id="UP000054485">
    <property type="component" value="Unassembled WGS sequence"/>
</dbReference>
<accession>A0A0D0B563</accession>
<feature type="region of interest" description="Disordered" evidence="1">
    <location>
        <begin position="26"/>
        <end position="79"/>
    </location>
</feature>